<gene>
    <name evidence="2" type="ORF">CAPTEDRAFT_192251</name>
</gene>
<dbReference type="HOGENOM" id="CLU_761291_0_0_1"/>
<name>R7UL43_CAPTE</name>
<keyword evidence="1" id="KW-0732">Signal</keyword>
<reference evidence="4" key="1">
    <citation type="submission" date="2012-12" db="EMBL/GenBank/DDBJ databases">
        <authorList>
            <person name="Hellsten U."/>
            <person name="Grimwood J."/>
            <person name="Chapman J.A."/>
            <person name="Shapiro H."/>
            <person name="Aerts A."/>
            <person name="Otillar R.P."/>
            <person name="Terry A.Y."/>
            <person name="Boore J.L."/>
            <person name="Simakov O."/>
            <person name="Marletaz F."/>
            <person name="Cho S.-J."/>
            <person name="Edsinger-Gonzales E."/>
            <person name="Havlak P."/>
            <person name="Kuo D.-H."/>
            <person name="Larsson T."/>
            <person name="Lv J."/>
            <person name="Arendt D."/>
            <person name="Savage R."/>
            <person name="Osoegawa K."/>
            <person name="de Jong P."/>
            <person name="Lindberg D.R."/>
            <person name="Seaver E.C."/>
            <person name="Weisblat D.A."/>
            <person name="Putnam N.H."/>
            <person name="Grigoriev I.V."/>
            <person name="Rokhsar D.S."/>
        </authorList>
    </citation>
    <scope>NUCLEOTIDE SEQUENCE</scope>
    <source>
        <strain evidence="4">I ESC-2004</strain>
    </source>
</reference>
<accession>R7UL43</accession>
<dbReference type="AlphaFoldDB" id="R7UL43"/>
<dbReference type="EMBL" id="KB302241">
    <property type="protein sequence ID" value="ELU04508.1"/>
    <property type="molecule type" value="Genomic_DNA"/>
</dbReference>
<evidence type="ECO:0000313" key="4">
    <source>
        <dbReference type="Proteomes" id="UP000014760"/>
    </source>
</evidence>
<evidence type="ECO:0000256" key="1">
    <source>
        <dbReference type="SAM" id="SignalP"/>
    </source>
</evidence>
<keyword evidence="4" id="KW-1185">Reference proteome</keyword>
<dbReference type="EnsemblMetazoa" id="CapteT192251">
    <property type="protein sequence ID" value="CapteP192251"/>
    <property type="gene ID" value="CapteG192251"/>
</dbReference>
<sequence length="364" mass="40201">MKMKAAAFCCVLFVMMASLCRGADQVMRITDENLNETIAEEEFLIVNYSSPFVAKLLFTVDSTTYAMFICKSSVVDFCPVGISFTRTPDNKELYQFVSPLTSPLWLSFTTDGNLTFGKGSVIGEDSLYTSAEASNSQIMTITNITNSEYDDPWLDIVGSKSGTNRPDLHLISNARTPSLTGKCQEAKCQVREVPSGQRGSAMARSVQPRATVQDKAAYQLRLKELLREVDIPFDVFSCRPFECVCEDHRRMLEQYYSDVMSAMITASKECIPSRSKKKAALWSTNLLAAYLSCDASSLCMLGAPLSNLVQDPWKRSVSDGEAALASAVAELRYVVRDVVPQHSSSIPSIAKARRLLLEVCLSEV</sequence>
<feature type="signal peptide" evidence="1">
    <location>
        <begin position="1"/>
        <end position="22"/>
    </location>
</feature>
<dbReference type="Proteomes" id="UP000014760">
    <property type="component" value="Unassembled WGS sequence"/>
</dbReference>
<reference evidence="3" key="3">
    <citation type="submission" date="2015-06" db="UniProtKB">
        <authorList>
            <consortium name="EnsemblMetazoa"/>
        </authorList>
    </citation>
    <scope>IDENTIFICATION</scope>
</reference>
<reference evidence="2 4" key="2">
    <citation type="journal article" date="2013" name="Nature">
        <title>Insights into bilaterian evolution from three spiralian genomes.</title>
        <authorList>
            <person name="Simakov O."/>
            <person name="Marletaz F."/>
            <person name="Cho S.J."/>
            <person name="Edsinger-Gonzales E."/>
            <person name="Havlak P."/>
            <person name="Hellsten U."/>
            <person name="Kuo D.H."/>
            <person name="Larsson T."/>
            <person name="Lv J."/>
            <person name="Arendt D."/>
            <person name="Savage R."/>
            <person name="Osoegawa K."/>
            <person name="de Jong P."/>
            <person name="Grimwood J."/>
            <person name="Chapman J.A."/>
            <person name="Shapiro H."/>
            <person name="Aerts A."/>
            <person name="Otillar R.P."/>
            <person name="Terry A.Y."/>
            <person name="Boore J.L."/>
            <person name="Grigoriev I.V."/>
            <person name="Lindberg D.R."/>
            <person name="Seaver E.C."/>
            <person name="Weisblat D.A."/>
            <person name="Putnam N.H."/>
            <person name="Rokhsar D.S."/>
        </authorList>
    </citation>
    <scope>NUCLEOTIDE SEQUENCE</scope>
    <source>
        <strain evidence="2 4">I ESC-2004</strain>
    </source>
</reference>
<evidence type="ECO:0000313" key="3">
    <source>
        <dbReference type="EnsemblMetazoa" id="CapteP192251"/>
    </source>
</evidence>
<dbReference type="EMBL" id="AMQN01008131">
    <property type="status" value="NOT_ANNOTATED_CDS"/>
    <property type="molecule type" value="Genomic_DNA"/>
</dbReference>
<organism evidence="2">
    <name type="scientific">Capitella teleta</name>
    <name type="common">Polychaete worm</name>
    <dbReference type="NCBI Taxonomy" id="283909"/>
    <lineage>
        <taxon>Eukaryota</taxon>
        <taxon>Metazoa</taxon>
        <taxon>Spiralia</taxon>
        <taxon>Lophotrochozoa</taxon>
        <taxon>Annelida</taxon>
        <taxon>Polychaeta</taxon>
        <taxon>Sedentaria</taxon>
        <taxon>Scolecida</taxon>
        <taxon>Capitellidae</taxon>
        <taxon>Capitella</taxon>
    </lineage>
</organism>
<evidence type="ECO:0000313" key="2">
    <source>
        <dbReference type="EMBL" id="ELU04508.1"/>
    </source>
</evidence>
<proteinExistence type="predicted"/>
<feature type="chain" id="PRO_5008788104" evidence="1">
    <location>
        <begin position="23"/>
        <end position="364"/>
    </location>
</feature>
<protein>
    <submittedName>
        <fullName evidence="2 3">Uncharacterized protein</fullName>
    </submittedName>
</protein>